<dbReference type="EMBL" id="ABYI02000036">
    <property type="protein sequence ID" value="EEG72705.1"/>
    <property type="molecule type" value="Genomic_DNA"/>
</dbReference>
<keyword evidence="3" id="KW-0812">Transmembrane</keyword>
<keyword evidence="3" id="KW-1133">Transmembrane helix</keyword>
<feature type="signal peptide" evidence="4">
    <location>
        <begin position="1"/>
        <end position="26"/>
    </location>
</feature>
<evidence type="ECO:0008006" key="7">
    <source>
        <dbReference type="Google" id="ProtNLM"/>
    </source>
</evidence>
<dbReference type="Proteomes" id="UP000004893">
    <property type="component" value="Unassembled WGS sequence"/>
</dbReference>
<evidence type="ECO:0000256" key="2">
    <source>
        <dbReference type="ARBA" id="ARBA00022737"/>
    </source>
</evidence>
<dbReference type="PANTHER" id="PTHR47566:SF1">
    <property type="entry name" value="PROTEIN NUD1"/>
    <property type="match status" value="1"/>
</dbReference>
<keyword evidence="3" id="KW-0472">Membrane</keyword>
<dbReference type="SUPFAM" id="SSF52058">
    <property type="entry name" value="L domain-like"/>
    <property type="match status" value="1"/>
</dbReference>
<comment type="caution">
    <text evidence="5">The sequence shown here is derived from an EMBL/GenBank/DDBJ whole genome shotgun (WGS) entry which is preliminary data.</text>
</comment>
<accession>C0C4T7</accession>
<keyword evidence="6" id="KW-1185">Reference proteome</keyword>
<dbReference type="HOGENOM" id="CLU_325629_0_0_9"/>
<dbReference type="PANTHER" id="PTHR47566">
    <property type="match status" value="1"/>
</dbReference>
<dbReference type="eggNOG" id="COG4886">
    <property type="taxonomic scope" value="Bacteria"/>
</dbReference>
<keyword evidence="2" id="KW-0677">Repeat</keyword>
<evidence type="ECO:0000313" key="5">
    <source>
        <dbReference type="EMBL" id="EEG72705.1"/>
    </source>
</evidence>
<dbReference type="Pfam" id="PF13620">
    <property type="entry name" value="CarboxypepD_reg"/>
    <property type="match status" value="1"/>
</dbReference>
<feature type="chain" id="PRO_5030166744" description="Leucine Rich Repeat protein" evidence="4">
    <location>
        <begin position="27"/>
        <end position="885"/>
    </location>
</feature>
<proteinExistence type="predicted"/>
<evidence type="ECO:0000256" key="1">
    <source>
        <dbReference type="ARBA" id="ARBA00022614"/>
    </source>
</evidence>
<dbReference type="GO" id="GO:0035591">
    <property type="term" value="F:signaling adaptor activity"/>
    <property type="evidence" value="ECO:0007669"/>
    <property type="project" value="TreeGrafter"/>
</dbReference>
<dbReference type="InterPro" id="IPR032675">
    <property type="entry name" value="LRR_dom_sf"/>
</dbReference>
<reference evidence="5" key="2">
    <citation type="submission" date="2013-06" db="EMBL/GenBank/DDBJ databases">
        <title>Draft genome sequence of Clostridium hylemonae (DSM 15053).</title>
        <authorList>
            <person name="Sudarsanam P."/>
            <person name="Ley R."/>
            <person name="Guruge J."/>
            <person name="Turnbaugh P.J."/>
            <person name="Mahowald M."/>
            <person name="Liep D."/>
            <person name="Gordon J."/>
        </authorList>
    </citation>
    <scope>NUCLEOTIDE SEQUENCE</scope>
    <source>
        <strain evidence="5">DSM 15053</strain>
    </source>
</reference>
<dbReference type="InterPro" id="IPR052574">
    <property type="entry name" value="CDIRP"/>
</dbReference>
<feature type="transmembrane region" description="Helical" evidence="3">
    <location>
        <begin position="861"/>
        <end position="878"/>
    </location>
</feature>
<dbReference type="InterPro" id="IPR018247">
    <property type="entry name" value="EF_Hand_1_Ca_BS"/>
</dbReference>
<gene>
    <name evidence="5" type="ORF">CLOHYLEM_07103</name>
</gene>
<dbReference type="OrthoDB" id="2068450at2"/>
<protein>
    <recommendedName>
        <fullName evidence="7">Leucine Rich Repeat protein</fullName>
    </recommendedName>
</protein>
<sequence length="885" mass="96045">MKRKKRLAAFLAITLTLLSSNFTVLAEETADEIMVSGTVTDTNGYDVDGAVVTLAGGGQSFDTVLTNGSYSVYVPEGTYEVTVAKPGYTIEVKDTTPIEVIDSDVFRDISVSVTPQPNKSAAKTDVPAPPADEIPFDKVHFPDDAFRTYLKDTLKIDKDGNGALSETEIAAVDRIWIQDNPNLKSLEGLKYFTALEILTCGGAGLTELNIKDNKILKGVYLYNNLGITSLDTSSNTELDAISCYNTGIESLDISQNKKLTALNCSSTNLKTLDVSANTILKGLDCHETAIESLDVSKNTALIYLRCYNTEIKSLDVSNCTVLEELKCKDTPLAYLKIGTNALSKLKTLEKPEPSSIKLKEKAKTFKITDKFTGIDPAKITVKNGAKYDSTTGIVSEYNDEDPIEYSYDCGIYSNNDDSVTLDVKLKVFQKEESSIKITANDLDKTYDGTAVSSAPAVTKTGSTGAVTYIWEKQQKGGVSWEKISGTPTDAGYYRVTAHVAADDDYKAADSSPKEFMIWQADNNWTSGLAIGDWVYGTPANTPSATPRFGTVSYTYSNSRTETFKEDVPTAAGTWYVKAAVAGTDNYTGLEKIIDFKITKANAPAITLPDNLSGIQGDLLSTVKLPSGWAWEDDSQTLAIGNNGYKARLTVDDSNYDYMGVTDYDASGHYVEKVLSVTVSLEQNNWTVFPSILDWTYGDTASTPAGHAAYGTATFTYSDSKDGTFSKEVPTAAGIWYMKVSVAAEHGYTGLDTIVKFTIMPKNMETDNQIKIPEISADTNLDELTLMDGKKVLVQGKDYDVTKKQDGNKVTVTITFKGNYTGTITKSYTVDDKKLVLNPNTDKNTPSGQTGAVKTGDNAASGFWIVLMAMAAGTAVLTGRKRYKEK</sequence>
<keyword evidence="4" id="KW-0732">Signal</keyword>
<dbReference type="RefSeq" id="WP_006444459.1">
    <property type="nucleotide sequence ID" value="NZ_CP036524.1"/>
</dbReference>
<evidence type="ECO:0000256" key="4">
    <source>
        <dbReference type="SAM" id="SignalP"/>
    </source>
</evidence>
<dbReference type="Gene3D" id="2.60.40.1120">
    <property type="entry name" value="Carboxypeptidase-like, regulatory domain"/>
    <property type="match status" value="1"/>
</dbReference>
<dbReference type="AlphaFoldDB" id="C0C4T7"/>
<dbReference type="PROSITE" id="PS00018">
    <property type="entry name" value="EF_HAND_1"/>
    <property type="match status" value="1"/>
</dbReference>
<name>C0C4T7_9FIRM</name>
<keyword evidence="1" id="KW-0433">Leucine-rich repeat</keyword>
<evidence type="ECO:0000313" key="6">
    <source>
        <dbReference type="Proteomes" id="UP000004893"/>
    </source>
</evidence>
<evidence type="ECO:0000256" key="3">
    <source>
        <dbReference type="SAM" id="Phobius"/>
    </source>
</evidence>
<dbReference type="SUPFAM" id="SSF49464">
    <property type="entry name" value="Carboxypeptidase regulatory domain-like"/>
    <property type="match status" value="1"/>
</dbReference>
<reference evidence="5" key="1">
    <citation type="submission" date="2009-02" db="EMBL/GenBank/DDBJ databases">
        <authorList>
            <person name="Fulton L."/>
            <person name="Clifton S."/>
            <person name="Fulton B."/>
            <person name="Xu J."/>
            <person name="Minx P."/>
            <person name="Pepin K.H."/>
            <person name="Johnson M."/>
            <person name="Bhonagiri V."/>
            <person name="Nash W.E."/>
            <person name="Mardis E.R."/>
            <person name="Wilson R.K."/>
        </authorList>
    </citation>
    <scope>NUCLEOTIDE SEQUENCE [LARGE SCALE GENOMIC DNA]</scope>
    <source>
        <strain evidence="5">DSM 15053</strain>
    </source>
</reference>
<dbReference type="Gene3D" id="3.80.10.10">
    <property type="entry name" value="Ribonuclease Inhibitor"/>
    <property type="match status" value="1"/>
</dbReference>
<organism evidence="5 6">
    <name type="scientific">[Clostridium] hylemonae DSM 15053</name>
    <dbReference type="NCBI Taxonomy" id="553973"/>
    <lineage>
        <taxon>Bacteria</taxon>
        <taxon>Bacillati</taxon>
        <taxon>Bacillota</taxon>
        <taxon>Clostridia</taxon>
        <taxon>Lachnospirales</taxon>
        <taxon>Lachnospiraceae</taxon>
    </lineage>
</organism>
<dbReference type="InterPro" id="IPR008969">
    <property type="entry name" value="CarboxyPept-like_regulatory"/>
</dbReference>
<dbReference type="STRING" id="553973.CLOHYLEM_07103"/>